<dbReference type="InterPro" id="IPR036280">
    <property type="entry name" value="Multihaem_cyt_sf"/>
</dbReference>
<name>A0ABT2P7J1_9GAMM</name>
<dbReference type="RefSeq" id="WP_261733882.1">
    <property type="nucleotide sequence ID" value="NZ_JAODOQ010000001.1"/>
</dbReference>
<keyword evidence="12" id="KW-1185">Reference proteome</keyword>
<dbReference type="SUPFAM" id="SSF48695">
    <property type="entry name" value="Multiheme cytochromes"/>
    <property type="match status" value="1"/>
</dbReference>
<evidence type="ECO:0000256" key="9">
    <source>
        <dbReference type="SAM" id="SignalP"/>
    </source>
</evidence>
<evidence type="ECO:0000256" key="1">
    <source>
        <dbReference type="ARBA" id="ARBA00001926"/>
    </source>
</evidence>
<evidence type="ECO:0000259" key="10">
    <source>
        <dbReference type="Pfam" id="PF14537"/>
    </source>
</evidence>
<evidence type="ECO:0000256" key="8">
    <source>
        <dbReference type="ARBA" id="ARBA00023004"/>
    </source>
</evidence>
<evidence type="ECO:0000313" key="12">
    <source>
        <dbReference type="Proteomes" id="UP001431192"/>
    </source>
</evidence>
<comment type="caution">
    <text evidence="11">The sequence shown here is derived from an EMBL/GenBank/DDBJ whole genome shotgun (WGS) entry which is preliminary data.</text>
</comment>
<reference evidence="11" key="1">
    <citation type="submission" date="2022-09" db="EMBL/GenBank/DDBJ databases">
        <title>Shewanella sp. KJ10-1 sp.nov, isolated from marine algae.</title>
        <authorList>
            <person name="Butt M."/>
            <person name="Lee J.K."/>
            <person name="Kim J.M."/>
            <person name="Choi D.G."/>
        </authorList>
    </citation>
    <scope>NUCLEOTIDE SEQUENCE</scope>
    <source>
        <strain evidence="11">KJ10-1</strain>
    </source>
</reference>
<keyword evidence="7" id="KW-0249">Electron transport</keyword>
<evidence type="ECO:0000256" key="6">
    <source>
        <dbReference type="ARBA" id="ARBA00022764"/>
    </source>
</evidence>
<protein>
    <submittedName>
        <fullName evidence="11">Cytochrome c3 family protein</fullName>
    </submittedName>
</protein>
<dbReference type="Proteomes" id="UP001431192">
    <property type="component" value="Unassembled WGS sequence"/>
</dbReference>
<proteinExistence type="predicted"/>
<keyword evidence="9" id="KW-0732">Signal</keyword>
<comment type="subcellular location">
    <subcellularLocation>
        <location evidence="2">Periplasm</location>
    </subcellularLocation>
</comment>
<evidence type="ECO:0000256" key="5">
    <source>
        <dbReference type="ARBA" id="ARBA00022723"/>
    </source>
</evidence>
<evidence type="ECO:0000256" key="4">
    <source>
        <dbReference type="ARBA" id="ARBA00022617"/>
    </source>
</evidence>
<organism evidence="11 12">
    <name type="scientific">Shewanella phaeophyticola</name>
    <dbReference type="NCBI Taxonomy" id="2978345"/>
    <lineage>
        <taxon>Bacteria</taxon>
        <taxon>Pseudomonadati</taxon>
        <taxon>Pseudomonadota</taxon>
        <taxon>Gammaproteobacteria</taxon>
        <taxon>Alteromonadales</taxon>
        <taxon>Shewanellaceae</taxon>
        <taxon>Shewanella</taxon>
    </lineage>
</organism>
<dbReference type="CDD" id="cd08168">
    <property type="entry name" value="Cytochrom_C3"/>
    <property type="match status" value="1"/>
</dbReference>
<keyword evidence="5" id="KW-0479">Metal-binding</keyword>
<evidence type="ECO:0000256" key="3">
    <source>
        <dbReference type="ARBA" id="ARBA00022448"/>
    </source>
</evidence>
<dbReference type="EMBL" id="JAODOQ010000001">
    <property type="protein sequence ID" value="MCT8987635.1"/>
    <property type="molecule type" value="Genomic_DNA"/>
</dbReference>
<keyword evidence="6" id="KW-0574">Periplasm</keyword>
<feature type="signal peptide" evidence="9">
    <location>
        <begin position="1"/>
        <end position="24"/>
    </location>
</feature>
<evidence type="ECO:0000313" key="11">
    <source>
        <dbReference type="EMBL" id="MCT8987635.1"/>
    </source>
</evidence>
<feature type="domain" description="Tetrahaem cytochrome" evidence="10">
    <location>
        <begin position="33"/>
        <end position="108"/>
    </location>
</feature>
<comment type="cofactor">
    <cofactor evidence="1">
        <name>heme c</name>
        <dbReference type="ChEBI" id="CHEBI:61717"/>
    </cofactor>
</comment>
<evidence type="ECO:0000256" key="7">
    <source>
        <dbReference type="ARBA" id="ARBA00022982"/>
    </source>
</evidence>
<keyword evidence="8" id="KW-0408">Iron</keyword>
<keyword evidence="4" id="KW-0349">Heme</keyword>
<dbReference type="Pfam" id="PF14537">
    <property type="entry name" value="Cytochrom_c3_2"/>
    <property type="match status" value="1"/>
</dbReference>
<keyword evidence="3" id="KW-0813">Transport</keyword>
<evidence type="ECO:0000256" key="2">
    <source>
        <dbReference type="ARBA" id="ARBA00004418"/>
    </source>
</evidence>
<accession>A0ABT2P7J1</accession>
<dbReference type="Gene3D" id="1.10.1130.10">
    <property type="entry name" value="Flavocytochrome C3, Chain A"/>
    <property type="match status" value="1"/>
</dbReference>
<dbReference type="InterPro" id="IPR012286">
    <property type="entry name" value="Tetrahaem_cytochrome"/>
</dbReference>
<gene>
    <name evidence="11" type="ORF">N4T56_15620</name>
</gene>
<feature type="chain" id="PRO_5045327260" evidence="9">
    <location>
        <begin position="25"/>
        <end position="114"/>
    </location>
</feature>
<sequence>MKNRFVLFISVLALSFAGAGTVFANQEGFLSDIHIKNGLDCNSCHEGKPKKEAGIQACLDCHGGYDGMYEKTKALHINPHDAHEGDIECNECHKSHSTSIDYCASCHSFDFKVP</sequence>